<evidence type="ECO:0000313" key="6">
    <source>
        <dbReference type="Proteomes" id="UP001165498"/>
    </source>
</evidence>
<keyword evidence="3" id="KW-0732">Signal</keyword>
<dbReference type="CDD" id="cd15482">
    <property type="entry name" value="Sialidase_non-viral"/>
    <property type="match status" value="1"/>
</dbReference>
<evidence type="ECO:0000259" key="4">
    <source>
        <dbReference type="Pfam" id="PF15902"/>
    </source>
</evidence>
<organism evidence="5 6">
    <name type="scientific">Tahibacter harae</name>
    <dbReference type="NCBI Taxonomy" id="2963937"/>
    <lineage>
        <taxon>Bacteria</taxon>
        <taxon>Pseudomonadati</taxon>
        <taxon>Pseudomonadota</taxon>
        <taxon>Gammaproteobacteria</taxon>
        <taxon>Lysobacterales</taxon>
        <taxon>Rhodanobacteraceae</taxon>
        <taxon>Tahibacter</taxon>
    </lineage>
</organism>
<feature type="region of interest" description="Disordered" evidence="2">
    <location>
        <begin position="533"/>
        <end position="554"/>
    </location>
</feature>
<dbReference type="Gene3D" id="2.130.10.10">
    <property type="entry name" value="YVTN repeat-like/Quinoprotein amine dehydrogenase"/>
    <property type="match status" value="4"/>
</dbReference>
<feature type="signal peptide" evidence="3">
    <location>
        <begin position="1"/>
        <end position="22"/>
    </location>
</feature>
<feature type="chain" id="PRO_5046900404" description="Sortilin N-terminal domain-containing protein" evidence="3">
    <location>
        <begin position="23"/>
        <end position="1078"/>
    </location>
</feature>
<evidence type="ECO:0000313" key="5">
    <source>
        <dbReference type="EMBL" id="MCQ4166161.1"/>
    </source>
</evidence>
<comment type="caution">
    <text evidence="5">The sequence shown here is derived from an EMBL/GenBank/DDBJ whole genome shotgun (WGS) entry which is preliminary data.</text>
</comment>
<dbReference type="EMBL" id="JANFQO010000014">
    <property type="protein sequence ID" value="MCQ4166161.1"/>
    <property type="molecule type" value="Genomic_DNA"/>
</dbReference>
<proteinExistence type="predicted"/>
<name>A0ABT1QV56_9GAMM</name>
<keyword evidence="1" id="KW-0677">Repeat</keyword>
<dbReference type="Pfam" id="PF15902">
    <property type="entry name" value="Sortilin-Vps10"/>
    <property type="match status" value="1"/>
</dbReference>
<sequence length="1078" mass="116739">MRMKNNLAVALALAAFSIPAAAQDAAAAHYDAGTISGLGARNIGSATMSGRISALDARVVDGKTLLYVGAASGGVWKSTDGGTTFKPVFDKQPVQSIGAVTIDPKNPQVVWVGTGETWTRNSVSIGNGIYRSTDGGDTWTYLGLPESERISRIVVHPQRTDTVYACVPGKLWSDSTARGLYVTHDGGRNWTLALKGPNASTGCADISIDAKDPDHLFVSLWDFRRKGWTFRSGGDGPEAVSGSGLFETRDGGKSFASIEPGKQNGLPAKPWGRIGVTIAPSDPKRVYAVIEGVRSALFRSDDGGRTWTEGDRSQSMVWRPFYFSRLIVDPKNPDKLFKPNLPLIVSLDGGKSFSSTGGGAHGDWHDLWINPDNTNHVIGGDDGGLFLSYDGGNRWWKGDNLPISQFYHVSADDQDPYQVYGGLQDNGSWVGDSANPGGITNARWEPVFFGDGFWVFPDPADPDYLYAEAQGGFLGRVNRHTKQTRFIAPTAGFKEKLRYNWNTPIELSPNEKGTIYYGAQFLFRSRDQGQNWERISPDLTTNDPGKQKQEESGGITVDNSAAEMHTTIYSISESPKDGKVIWVGTDDGNVQLTRDGGKSWNNLVGNIKGLPKNAWVSTVEASLHDAGTAYATFDRHTFGDMDPYVYRTRDFGRSWQKIAGKEQGLRGYAHVVKEDTVDPDVLFVGTEFGLWISTDGGARWAKFEGGNFPSVAVRDLAVQARDADLVIATHGRGIWIIDDITPLRSIDDTLLARDAAFVAARPVQQRIASFGGSVEGDAKFVGDNPSNAAVITYYQRTRHLFGDLKIEVLDPHGKVIETLPASKRRGLNRITWSMRVKPPVVPPAAQLANFGTIGPRVVPGTYKVRMTKNKQVYETPLEVSVDRRTKLTVAERQAQFDAAMRVHGMFGEMTGLMARINAVRDQAAAIGAKLPEGDPARSKVAALSEKADAIRKEIVATKEGGAITGEERLREKLDSVYGAIVFYDGAPGTHHLATVDALQKEMSEVATRFDALVAKDLPPVNDALKAKGAPAIQVPPAQPAAASALSSADLNAAFSAWRGAPFGRGTDLRGAKAKHIAR</sequence>
<dbReference type="PANTHER" id="PTHR43739">
    <property type="entry name" value="XYLOGLUCANASE (EUROFUNG)"/>
    <property type="match status" value="1"/>
</dbReference>
<dbReference type="Proteomes" id="UP001165498">
    <property type="component" value="Unassembled WGS sequence"/>
</dbReference>
<dbReference type="SUPFAM" id="SSF50939">
    <property type="entry name" value="Sialidases"/>
    <property type="match status" value="2"/>
</dbReference>
<reference evidence="5" key="1">
    <citation type="submission" date="2022-07" db="EMBL/GenBank/DDBJ databases">
        <title>Tahibacter sp., a new gammaproteobacterium isolated from the silt sample collected at pig farm.</title>
        <authorList>
            <person name="Chen H."/>
        </authorList>
    </citation>
    <scope>NUCLEOTIDE SEQUENCE</scope>
    <source>
        <strain evidence="5">P2K</strain>
    </source>
</reference>
<feature type="domain" description="Sortilin N-terminal" evidence="4">
    <location>
        <begin position="75"/>
        <end position="195"/>
    </location>
</feature>
<accession>A0ABT1QV56</accession>
<protein>
    <recommendedName>
        <fullName evidence="4">Sortilin N-terminal domain-containing protein</fullName>
    </recommendedName>
</protein>
<dbReference type="PANTHER" id="PTHR43739:SF5">
    <property type="entry name" value="EXO-ALPHA-SIALIDASE"/>
    <property type="match status" value="1"/>
</dbReference>
<gene>
    <name evidence="5" type="ORF">NM961_15675</name>
</gene>
<dbReference type="InterPro" id="IPR052025">
    <property type="entry name" value="Xyloglucanase_GH74"/>
</dbReference>
<evidence type="ECO:0000256" key="3">
    <source>
        <dbReference type="SAM" id="SignalP"/>
    </source>
</evidence>
<dbReference type="InterPro" id="IPR015943">
    <property type="entry name" value="WD40/YVTN_repeat-like_dom_sf"/>
</dbReference>
<evidence type="ECO:0000256" key="1">
    <source>
        <dbReference type="ARBA" id="ARBA00022737"/>
    </source>
</evidence>
<evidence type="ECO:0000256" key="2">
    <source>
        <dbReference type="SAM" id="MobiDB-lite"/>
    </source>
</evidence>
<feature type="compositionally biased region" description="Polar residues" evidence="2">
    <location>
        <begin position="533"/>
        <end position="544"/>
    </location>
</feature>
<keyword evidence="6" id="KW-1185">Reference proteome</keyword>
<dbReference type="InterPro" id="IPR036278">
    <property type="entry name" value="Sialidase_sf"/>
</dbReference>
<dbReference type="InterPro" id="IPR031778">
    <property type="entry name" value="Sortilin_N"/>
</dbReference>